<dbReference type="GO" id="GO:0004674">
    <property type="term" value="F:protein serine/threonine kinase activity"/>
    <property type="evidence" value="ECO:0007669"/>
    <property type="project" value="UniProtKB-KW"/>
</dbReference>
<dbReference type="GO" id="GO:0106310">
    <property type="term" value="F:protein serine kinase activity"/>
    <property type="evidence" value="ECO:0007669"/>
    <property type="project" value="RHEA"/>
</dbReference>
<evidence type="ECO:0000256" key="13">
    <source>
        <dbReference type="PROSITE-ProRule" id="PRU10141"/>
    </source>
</evidence>
<dbReference type="Proteomes" id="UP000008021">
    <property type="component" value="Chromosome 5"/>
</dbReference>
<dbReference type="Pfam" id="PF00069">
    <property type="entry name" value="Pkinase"/>
    <property type="match status" value="1"/>
</dbReference>
<feature type="binding site" evidence="13">
    <location>
        <position position="41"/>
    </location>
    <ligand>
        <name>ATP</name>
        <dbReference type="ChEBI" id="CHEBI:30616"/>
    </ligand>
</feature>
<comment type="function">
    <text evidence="12">CIPK serine-threonine protein kinases interact with CBL proteins. Binding of a CBL protein to the regulatory NAF domain of CIPK protein lead to the activation of the kinase in a calcium-dependent manner.</text>
</comment>
<dbReference type="GO" id="GO:0005524">
    <property type="term" value="F:ATP binding"/>
    <property type="evidence" value="ECO:0007669"/>
    <property type="project" value="UniProtKB-UniRule"/>
</dbReference>
<dbReference type="Gene3D" id="1.10.510.10">
    <property type="entry name" value="Transferase(Phosphotransferase) domain 1"/>
    <property type="match status" value="1"/>
</dbReference>
<accession>A0A0E0DN93</accession>
<dbReference type="FunFam" id="1.10.510.10:FF:000303">
    <property type="entry name" value="Non-specific serine/threonine protein kinase"/>
    <property type="match status" value="1"/>
</dbReference>
<comment type="similarity">
    <text evidence="2">Belongs to the protein kinase superfamily. CAMK Ser/Thr protein kinase family. SNF1 subfamily.</text>
</comment>
<dbReference type="InterPro" id="IPR011009">
    <property type="entry name" value="Kinase-like_dom_sf"/>
</dbReference>
<dbReference type="FunFam" id="3.30.200.20:FF:000042">
    <property type="entry name" value="Aurora kinase A"/>
    <property type="match status" value="1"/>
</dbReference>
<keyword evidence="7" id="KW-0418">Kinase</keyword>
<proteinExistence type="inferred from homology"/>
<evidence type="ECO:0000313" key="18">
    <source>
        <dbReference type="Proteomes" id="UP000008021"/>
    </source>
</evidence>
<dbReference type="EC" id="2.7.11.1" evidence="3"/>
<keyword evidence="5" id="KW-0808">Transferase</keyword>
<dbReference type="SUPFAM" id="SSF56112">
    <property type="entry name" value="Protein kinase-like (PK-like)"/>
    <property type="match status" value="1"/>
</dbReference>
<evidence type="ECO:0000256" key="10">
    <source>
        <dbReference type="ARBA" id="ARBA00047899"/>
    </source>
</evidence>
<evidence type="ECO:0000256" key="1">
    <source>
        <dbReference type="ARBA" id="ARBA00001936"/>
    </source>
</evidence>
<dbReference type="Gramene" id="OMERI05G06140.1">
    <property type="protein sequence ID" value="OMERI05G06140.1"/>
    <property type="gene ID" value="OMERI05G06140"/>
</dbReference>
<evidence type="ECO:0000256" key="4">
    <source>
        <dbReference type="ARBA" id="ARBA00022527"/>
    </source>
</evidence>
<dbReference type="Gene3D" id="3.30.200.20">
    <property type="entry name" value="Phosphorylase Kinase, domain 1"/>
    <property type="match status" value="1"/>
</dbReference>
<dbReference type="CDD" id="cd12195">
    <property type="entry name" value="CIPK_C"/>
    <property type="match status" value="1"/>
</dbReference>
<evidence type="ECO:0000259" key="15">
    <source>
        <dbReference type="PROSITE" id="PS50011"/>
    </source>
</evidence>
<feature type="domain" description="Protein kinase" evidence="15">
    <location>
        <begin position="12"/>
        <end position="277"/>
    </location>
</feature>
<keyword evidence="9" id="KW-0464">Manganese</keyword>
<dbReference type="GO" id="GO:0007165">
    <property type="term" value="P:signal transduction"/>
    <property type="evidence" value="ECO:0007669"/>
    <property type="project" value="InterPro"/>
</dbReference>
<dbReference type="InterPro" id="IPR004041">
    <property type="entry name" value="NAF_dom"/>
</dbReference>
<keyword evidence="18" id="KW-1185">Reference proteome</keyword>
<reference evidence="17" key="1">
    <citation type="submission" date="2015-04" db="UniProtKB">
        <authorList>
            <consortium name="EnsemblPlants"/>
        </authorList>
    </citation>
    <scope>IDENTIFICATION</scope>
</reference>
<comment type="catalytic activity">
    <reaction evidence="10">
        <text>L-threonyl-[protein] + ATP = O-phospho-L-threonyl-[protein] + ADP + H(+)</text>
        <dbReference type="Rhea" id="RHEA:46608"/>
        <dbReference type="Rhea" id="RHEA-COMP:11060"/>
        <dbReference type="Rhea" id="RHEA-COMP:11605"/>
        <dbReference type="ChEBI" id="CHEBI:15378"/>
        <dbReference type="ChEBI" id="CHEBI:30013"/>
        <dbReference type="ChEBI" id="CHEBI:30616"/>
        <dbReference type="ChEBI" id="CHEBI:61977"/>
        <dbReference type="ChEBI" id="CHEBI:456216"/>
        <dbReference type="EC" id="2.7.11.1"/>
    </reaction>
</comment>
<dbReference type="FunFam" id="3.30.310.80:FF:000005">
    <property type="entry name" value="Non-specific serine/threonine protein kinase"/>
    <property type="match status" value="1"/>
</dbReference>
<protein>
    <recommendedName>
        <fullName evidence="3">non-specific serine/threonine protein kinase</fullName>
        <ecNumber evidence="3">2.7.11.1</ecNumber>
    </recommendedName>
</protein>
<reference evidence="17" key="2">
    <citation type="submission" date="2018-05" db="EMBL/GenBank/DDBJ databases">
        <title>OmerRS3 (Oryza meridionalis Reference Sequence Version 3).</title>
        <authorList>
            <person name="Zhang J."/>
            <person name="Kudrna D."/>
            <person name="Lee S."/>
            <person name="Talag J."/>
            <person name="Welchert J."/>
            <person name="Wing R.A."/>
        </authorList>
    </citation>
    <scope>NUCLEOTIDE SEQUENCE [LARGE SCALE GENOMIC DNA]</scope>
    <source>
        <strain evidence="17">cv. OR44</strain>
    </source>
</reference>
<name>A0A0E0DN93_9ORYZ</name>
<evidence type="ECO:0000256" key="12">
    <source>
        <dbReference type="ARBA" id="ARBA00058225"/>
    </source>
</evidence>
<dbReference type="EnsemblPlants" id="OMERI05G06140.1">
    <property type="protein sequence ID" value="OMERI05G06140.1"/>
    <property type="gene ID" value="OMERI05G06140"/>
</dbReference>
<dbReference type="PROSITE" id="PS00108">
    <property type="entry name" value="PROTEIN_KINASE_ST"/>
    <property type="match status" value="1"/>
</dbReference>
<evidence type="ECO:0000256" key="11">
    <source>
        <dbReference type="ARBA" id="ARBA00048679"/>
    </source>
</evidence>
<comment type="catalytic activity">
    <reaction evidence="11">
        <text>L-seryl-[protein] + ATP = O-phospho-L-seryl-[protein] + ADP + H(+)</text>
        <dbReference type="Rhea" id="RHEA:17989"/>
        <dbReference type="Rhea" id="RHEA-COMP:9863"/>
        <dbReference type="Rhea" id="RHEA-COMP:11604"/>
        <dbReference type="ChEBI" id="CHEBI:15378"/>
        <dbReference type="ChEBI" id="CHEBI:29999"/>
        <dbReference type="ChEBI" id="CHEBI:30616"/>
        <dbReference type="ChEBI" id="CHEBI:83421"/>
        <dbReference type="ChEBI" id="CHEBI:456216"/>
        <dbReference type="EC" id="2.7.11.1"/>
    </reaction>
</comment>
<dbReference type="SMART" id="SM00220">
    <property type="entry name" value="S_TKc"/>
    <property type="match status" value="1"/>
</dbReference>
<dbReference type="PANTHER" id="PTHR43895">
    <property type="entry name" value="CALCIUM/CALMODULIN-DEPENDENT PROTEIN KINASE KINASE-RELATED"/>
    <property type="match status" value="1"/>
</dbReference>
<keyword evidence="4 14" id="KW-0723">Serine/threonine-protein kinase</keyword>
<dbReference type="InterPro" id="IPR000719">
    <property type="entry name" value="Prot_kinase_dom"/>
</dbReference>
<dbReference type="PANTHER" id="PTHR43895:SF139">
    <property type="entry name" value="CBL-INTERACTING PROTEIN KINASE 5"/>
    <property type="match status" value="1"/>
</dbReference>
<keyword evidence="6 13" id="KW-0547">Nucleotide-binding</keyword>
<dbReference type="InterPro" id="IPR008271">
    <property type="entry name" value="Ser/Thr_kinase_AS"/>
</dbReference>
<organism evidence="17">
    <name type="scientific">Oryza meridionalis</name>
    <dbReference type="NCBI Taxonomy" id="40149"/>
    <lineage>
        <taxon>Eukaryota</taxon>
        <taxon>Viridiplantae</taxon>
        <taxon>Streptophyta</taxon>
        <taxon>Embryophyta</taxon>
        <taxon>Tracheophyta</taxon>
        <taxon>Spermatophyta</taxon>
        <taxon>Magnoliopsida</taxon>
        <taxon>Liliopsida</taxon>
        <taxon>Poales</taxon>
        <taxon>Poaceae</taxon>
        <taxon>BOP clade</taxon>
        <taxon>Oryzoideae</taxon>
        <taxon>Oryzeae</taxon>
        <taxon>Oryzinae</taxon>
        <taxon>Oryza</taxon>
    </lineage>
</organism>
<evidence type="ECO:0000256" key="7">
    <source>
        <dbReference type="ARBA" id="ARBA00022777"/>
    </source>
</evidence>
<dbReference type="STRING" id="40149.A0A0E0DN93"/>
<dbReference type="Pfam" id="PF03822">
    <property type="entry name" value="NAF"/>
    <property type="match status" value="1"/>
</dbReference>
<evidence type="ECO:0000256" key="14">
    <source>
        <dbReference type="RuleBase" id="RU000304"/>
    </source>
</evidence>
<dbReference type="InterPro" id="IPR018451">
    <property type="entry name" value="NAF/FISL_domain"/>
</dbReference>
<dbReference type="HOGENOM" id="CLU_000288_59_0_1"/>
<evidence type="ECO:0000259" key="16">
    <source>
        <dbReference type="PROSITE" id="PS50816"/>
    </source>
</evidence>
<dbReference type="AlphaFoldDB" id="A0A0E0DN93"/>
<sequence length="477" mass="52417">MPEKGTVVMSRYELGRSLGHGTFSKVHQARSLVSGETVAVKVIDKEKALRAGAGMVDQIEREVAVMRLVGRHPNVVRLHEVMASRSKIYFVMELVRGGELLARLVAGGGRLGEDAARRYFHQLVAAVDFCHSRGVYHRDLKPENLLVDDDGVDGGGGNLKVTDFGLSALSASRRRDGLLHTTCGTPSYVAPEIIGDKGYDGATADVWSCGVILFLLLAGYLPFFDSNLMEMYKKITNGEFKIPDWFTPDARSLISRLLDPNPTTRITIDELVNHPWFKKGHAKRPATGSSNTMKLNEEEKPANAAMNMKPASLNAFDIISLSQGFDLSGMFCCHGQSSRTQDQLFVTGKPAAAIVSRLEEIAETEHFTVKKKKRQEEDGMAVKLQGWKEGRKGQLAIDAEIFEVSPSCYVVEVKKTAGDTLEYQAFCNRDLRPSLKDICWTSPAPAPATAASEKNQLPAVSEAIGRITAVFVFAYKY</sequence>
<keyword evidence="8 13" id="KW-0067">ATP-binding</keyword>
<dbReference type="Gene3D" id="3.30.310.80">
    <property type="entry name" value="Kinase associated domain 1, KA1"/>
    <property type="match status" value="1"/>
</dbReference>
<dbReference type="PROSITE" id="PS00107">
    <property type="entry name" value="PROTEIN_KINASE_ATP"/>
    <property type="match status" value="1"/>
</dbReference>
<dbReference type="PROSITE" id="PS50816">
    <property type="entry name" value="NAF"/>
    <property type="match status" value="1"/>
</dbReference>
<evidence type="ECO:0000313" key="17">
    <source>
        <dbReference type="EnsemblPlants" id="OMERI05G06140.1"/>
    </source>
</evidence>
<evidence type="ECO:0000256" key="3">
    <source>
        <dbReference type="ARBA" id="ARBA00012513"/>
    </source>
</evidence>
<comment type="cofactor">
    <cofactor evidence="1">
        <name>Mn(2+)</name>
        <dbReference type="ChEBI" id="CHEBI:29035"/>
    </cofactor>
</comment>
<evidence type="ECO:0000256" key="6">
    <source>
        <dbReference type="ARBA" id="ARBA00022741"/>
    </source>
</evidence>
<feature type="domain" description="NAF" evidence="16">
    <location>
        <begin position="308"/>
        <end position="332"/>
    </location>
</feature>
<evidence type="ECO:0000256" key="8">
    <source>
        <dbReference type="ARBA" id="ARBA00022840"/>
    </source>
</evidence>
<dbReference type="PROSITE" id="PS50011">
    <property type="entry name" value="PROTEIN_KINASE_DOM"/>
    <property type="match status" value="1"/>
</dbReference>
<evidence type="ECO:0000256" key="9">
    <source>
        <dbReference type="ARBA" id="ARBA00023211"/>
    </source>
</evidence>
<dbReference type="InterPro" id="IPR017441">
    <property type="entry name" value="Protein_kinase_ATP_BS"/>
</dbReference>
<evidence type="ECO:0000256" key="5">
    <source>
        <dbReference type="ARBA" id="ARBA00022679"/>
    </source>
</evidence>
<evidence type="ECO:0000256" key="2">
    <source>
        <dbReference type="ARBA" id="ARBA00006234"/>
    </source>
</evidence>